<keyword evidence="8 12" id="KW-0663">Pyridoxal phosphate</keyword>
<dbReference type="GO" id="GO:0052684">
    <property type="term" value="F:L-serine hydro-lyase (adding indole, L-tryptophan-forming) activity"/>
    <property type="evidence" value="ECO:0007669"/>
    <property type="project" value="TreeGrafter"/>
</dbReference>
<dbReference type="PROSITE" id="PS00168">
    <property type="entry name" value="TRP_SYNTHASE_BETA"/>
    <property type="match status" value="1"/>
</dbReference>
<dbReference type="InterPro" id="IPR001926">
    <property type="entry name" value="TrpB-like_PALP"/>
</dbReference>
<comment type="similarity">
    <text evidence="4 12">Belongs to the TrpB family.</text>
</comment>
<feature type="modified residue" description="N6-(pyridoxal phosphate)lysine" evidence="12">
    <location>
        <position position="112"/>
    </location>
</feature>
<comment type="function">
    <text evidence="2 12">The beta subunit is responsible for the synthesis of L-tryptophan from indole and L-serine.</text>
</comment>
<evidence type="ECO:0000256" key="2">
    <source>
        <dbReference type="ARBA" id="ARBA00002786"/>
    </source>
</evidence>
<dbReference type="RefSeq" id="WP_141429080.1">
    <property type="nucleotide sequence ID" value="NZ_AP019736.1"/>
</dbReference>
<dbReference type="Pfam" id="PF00291">
    <property type="entry name" value="PALP"/>
    <property type="match status" value="1"/>
</dbReference>
<dbReference type="PIRSF" id="PIRSF500824">
    <property type="entry name" value="TrpB_prok"/>
    <property type="match status" value="1"/>
</dbReference>
<evidence type="ECO:0000256" key="1">
    <source>
        <dbReference type="ARBA" id="ARBA00001933"/>
    </source>
</evidence>
<dbReference type="InterPro" id="IPR006316">
    <property type="entry name" value="Trp_synth_b-like"/>
</dbReference>
<dbReference type="AlphaFoldDB" id="A0A4Y1X177"/>
<dbReference type="GO" id="GO:0030170">
    <property type="term" value="F:pyridoxal phosphate binding"/>
    <property type="evidence" value="ECO:0007669"/>
    <property type="project" value="InterPro"/>
</dbReference>
<keyword evidence="15" id="KW-1185">Reference proteome</keyword>
<evidence type="ECO:0000256" key="8">
    <source>
        <dbReference type="ARBA" id="ARBA00022898"/>
    </source>
</evidence>
<evidence type="ECO:0000256" key="6">
    <source>
        <dbReference type="ARBA" id="ARBA00022605"/>
    </source>
</evidence>
<dbReference type="NCBIfam" id="NF009057">
    <property type="entry name" value="PRK12391.1"/>
    <property type="match status" value="1"/>
</dbReference>
<evidence type="ECO:0000256" key="7">
    <source>
        <dbReference type="ARBA" id="ARBA00022822"/>
    </source>
</evidence>
<keyword evidence="7 12" id="KW-0822">Tryptophan biosynthesis</keyword>
<proteinExistence type="inferred from homology"/>
<dbReference type="PIRSF" id="PIRSF001413">
    <property type="entry name" value="Trp_syn_beta"/>
    <property type="match status" value="1"/>
</dbReference>
<evidence type="ECO:0000256" key="5">
    <source>
        <dbReference type="ARBA" id="ARBA00011270"/>
    </source>
</evidence>
<comment type="pathway">
    <text evidence="3 12">Amino-acid biosynthesis; L-tryptophan biosynthesis; L-tryptophan from chorismate: step 5/5.</text>
</comment>
<dbReference type="InterPro" id="IPR006653">
    <property type="entry name" value="Trp_synth_b_CS"/>
</dbReference>
<dbReference type="SUPFAM" id="SSF53686">
    <property type="entry name" value="Tryptophan synthase beta subunit-like PLP-dependent enzymes"/>
    <property type="match status" value="1"/>
</dbReference>
<dbReference type="InterPro" id="IPR036052">
    <property type="entry name" value="TrpB-like_PALP_sf"/>
</dbReference>
<evidence type="ECO:0000313" key="15">
    <source>
        <dbReference type="Proteomes" id="UP000319374"/>
    </source>
</evidence>
<accession>A0A4Y1X177</accession>
<evidence type="ECO:0000256" key="4">
    <source>
        <dbReference type="ARBA" id="ARBA00009982"/>
    </source>
</evidence>
<gene>
    <name evidence="12 14" type="primary">trpB</name>
    <name evidence="14" type="ORF">A5CPEGH6_17150</name>
</gene>
<evidence type="ECO:0000313" key="14">
    <source>
        <dbReference type="EMBL" id="BBL07077.1"/>
    </source>
</evidence>
<organism evidence="14 15">
    <name type="scientific">Alistipes dispar</name>
    <dbReference type="NCBI Taxonomy" id="2585119"/>
    <lineage>
        <taxon>Bacteria</taxon>
        <taxon>Pseudomonadati</taxon>
        <taxon>Bacteroidota</taxon>
        <taxon>Bacteroidia</taxon>
        <taxon>Bacteroidales</taxon>
        <taxon>Rikenellaceae</taxon>
        <taxon>Alistipes</taxon>
    </lineage>
</organism>
<dbReference type="PANTHER" id="PTHR48077:SF6">
    <property type="entry name" value="TRYPTOPHAN SYNTHASE"/>
    <property type="match status" value="1"/>
</dbReference>
<dbReference type="KEGG" id="ada:A5CPEGH6_17150"/>
<keyword evidence="6 12" id="KW-0028">Amino-acid biosynthesis</keyword>
<dbReference type="Gene3D" id="3.40.50.1100">
    <property type="match status" value="2"/>
</dbReference>
<keyword evidence="9 12" id="KW-0057">Aromatic amino acid biosynthesis</keyword>
<dbReference type="GO" id="GO:0004834">
    <property type="term" value="F:tryptophan synthase activity"/>
    <property type="evidence" value="ECO:0007669"/>
    <property type="project" value="UniProtKB-UniRule"/>
</dbReference>
<evidence type="ECO:0000256" key="3">
    <source>
        <dbReference type="ARBA" id="ARBA00004733"/>
    </source>
</evidence>
<sequence>MKTKKFCLTERQMPAQWYNIVADMPNRPLPPLHPVTREPVTREQLSAVFAEELIEQEMSVERFIDIPEEVQEIYRIWRPTPLVRATGLEKALDTPAKIYFKNESVSPAGSHKPNTAVPQAYYNYKQGIRRLTTETGAGQWGSAIAFAGRHFGIDVEVYMVRVSYDQKPYRRLMMQTWGAQCFPSPSDRTASGRAALAKDPACSGSLGLAISEAVEMALQHPEDTRYCLGSVLNHVLLHQTVIGQEAVAQMEMADAEPDVVIGCFGGGSNFAGLAFPFLRKRLTGGNPVRVVAVEPASCPKLTRGAFRYDFGDVAGYTPLIPMYTLGHDFQPSDIHAGGLRYHGAGAIVSQLLKDGFVEACAIPQTETLGAGILFAKTEGIIPAPESTHAIAAAVREALQAREEGREKTILFNLSGNGVIDLYAYEQYLSGALKDYTPTDAEIRRSLDRIA</sequence>
<evidence type="ECO:0000256" key="10">
    <source>
        <dbReference type="ARBA" id="ARBA00023239"/>
    </source>
</evidence>
<name>A0A4Y1X177_9BACT</name>
<dbReference type="InterPro" id="IPR006654">
    <property type="entry name" value="Trp_synth_beta"/>
</dbReference>
<evidence type="ECO:0000256" key="12">
    <source>
        <dbReference type="HAMAP-Rule" id="MF_00133"/>
    </source>
</evidence>
<evidence type="ECO:0000256" key="9">
    <source>
        <dbReference type="ARBA" id="ARBA00023141"/>
    </source>
</evidence>
<dbReference type="HAMAP" id="MF_00133">
    <property type="entry name" value="Trp_synth_beta"/>
    <property type="match status" value="1"/>
</dbReference>
<comment type="catalytic activity">
    <reaction evidence="11 12">
        <text>(1S,2R)-1-C-(indol-3-yl)glycerol 3-phosphate + L-serine = D-glyceraldehyde 3-phosphate + L-tryptophan + H2O</text>
        <dbReference type="Rhea" id="RHEA:10532"/>
        <dbReference type="ChEBI" id="CHEBI:15377"/>
        <dbReference type="ChEBI" id="CHEBI:33384"/>
        <dbReference type="ChEBI" id="CHEBI:57912"/>
        <dbReference type="ChEBI" id="CHEBI:58866"/>
        <dbReference type="ChEBI" id="CHEBI:59776"/>
        <dbReference type="EC" id="4.2.1.20"/>
    </reaction>
</comment>
<reference evidence="15" key="1">
    <citation type="submission" date="2019-06" db="EMBL/GenBank/DDBJ databases">
        <title>Alistipes onderdonkii subsp. vulgaris subsp. nov., Alistipes dispar sp. nov. and Alistipes communis sp. nov., isolated from human faeces, and creation of Alistipes onderdonkii subsp. onderdonkii subsp. nov.</title>
        <authorList>
            <person name="Sakamoto M."/>
            <person name="Ikeyama N."/>
            <person name="Ogata Y."/>
            <person name="Suda W."/>
            <person name="Iino T."/>
            <person name="Hattori M."/>
            <person name="Ohkuma M."/>
        </authorList>
    </citation>
    <scope>NUCLEOTIDE SEQUENCE [LARGE SCALE GENOMIC DNA]</scope>
    <source>
        <strain evidence="15">5CPEGH6</strain>
    </source>
</reference>
<keyword evidence="10 12" id="KW-0456">Lyase</keyword>
<comment type="subunit">
    <text evidence="5 12">Tetramer of two alpha and two beta chains.</text>
</comment>
<evidence type="ECO:0000259" key="13">
    <source>
        <dbReference type="Pfam" id="PF00291"/>
    </source>
</evidence>
<comment type="cofactor">
    <cofactor evidence="1 12">
        <name>pyridoxal 5'-phosphate</name>
        <dbReference type="ChEBI" id="CHEBI:597326"/>
    </cofactor>
</comment>
<dbReference type="GO" id="GO:0005737">
    <property type="term" value="C:cytoplasm"/>
    <property type="evidence" value="ECO:0007669"/>
    <property type="project" value="TreeGrafter"/>
</dbReference>
<dbReference type="CDD" id="cd06446">
    <property type="entry name" value="Trp-synth_B"/>
    <property type="match status" value="1"/>
</dbReference>
<dbReference type="OrthoDB" id="9766131at2"/>
<dbReference type="InterPro" id="IPR023026">
    <property type="entry name" value="Trp_synth_beta/beta-like"/>
</dbReference>
<evidence type="ECO:0000256" key="11">
    <source>
        <dbReference type="ARBA" id="ARBA00049047"/>
    </source>
</evidence>
<feature type="domain" description="Tryptophan synthase beta chain-like PALP" evidence="13">
    <location>
        <begin position="77"/>
        <end position="415"/>
    </location>
</feature>
<protein>
    <recommendedName>
        <fullName evidence="12">Tryptophan synthase beta chain</fullName>
        <ecNumber evidence="12">4.2.1.20</ecNumber>
    </recommendedName>
</protein>
<dbReference type="UniPathway" id="UPA00035">
    <property type="reaction ID" value="UER00044"/>
</dbReference>
<dbReference type="EC" id="4.2.1.20" evidence="12"/>
<dbReference type="Proteomes" id="UP000319374">
    <property type="component" value="Chromosome"/>
</dbReference>
<dbReference type="EMBL" id="AP019736">
    <property type="protein sequence ID" value="BBL07077.1"/>
    <property type="molecule type" value="Genomic_DNA"/>
</dbReference>
<dbReference type="NCBIfam" id="TIGR01415">
    <property type="entry name" value="trpB_rel"/>
    <property type="match status" value="1"/>
</dbReference>
<dbReference type="PANTHER" id="PTHR48077">
    <property type="entry name" value="TRYPTOPHAN SYNTHASE-RELATED"/>
    <property type="match status" value="1"/>
</dbReference>
<dbReference type="GeneID" id="98673703"/>